<organism evidence="2 3">
    <name type="scientific">Cytobacillus mangrovibacter</name>
    <dbReference type="NCBI Taxonomy" id="3299024"/>
    <lineage>
        <taxon>Bacteria</taxon>
        <taxon>Bacillati</taxon>
        <taxon>Bacillota</taxon>
        <taxon>Bacilli</taxon>
        <taxon>Bacillales</taxon>
        <taxon>Bacillaceae</taxon>
        <taxon>Cytobacillus</taxon>
    </lineage>
</organism>
<proteinExistence type="predicted"/>
<dbReference type="RefSeq" id="WP_389222537.1">
    <property type="nucleotide sequence ID" value="NZ_JBIACJ010000012.1"/>
</dbReference>
<evidence type="ECO:0000313" key="3">
    <source>
        <dbReference type="Proteomes" id="UP001601058"/>
    </source>
</evidence>
<protein>
    <submittedName>
        <fullName evidence="2">Type I restriction enzyme HsdR N-terminal domain-containing protein</fullName>
    </submittedName>
</protein>
<gene>
    <name evidence="2" type="ORF">ACFYKT_18350</name>
</gene>
<comment type="caution">
    <text evidence="2">The sequence shown here is derived from an EMBL/GenBank/DDBJ whole genome shotgun (WGS) entry which is preliminary data.</text>
</comment>
<dbReference type="Proteomes" id="UP001601058">
    <property type="component" value="Unassembled WGS sequence"/>
</dbReference>
<accession>A0ABW6K600</accession>
<reference evidence="2 3" key="1">
    <citation type="submission" date="2024-08" db="EMBL/GenBank/DDBJ databases">
        <title>Two novel Cytobacillus novel species.</title>
        <authorList>
            <person name="Liu G."/>
        </authorList>
    </citation>
    <scope>NUCLEOTIDE SEQUENCE [LARGE SCALE GENOMIC DNA]</scope>
    <source>
        <strain evidence="2 3">FJAT-53684</strain>
    </source>
</reference>
<sequence length="151" mass="17590">MECNYSDSNQIARTSVTHLFTNSNLDSLPDNGYNEFKFLSELQEFYDDLRIDIKVEFESIDHKEDGDQCLRVIEIYEGKSKKIPLTDDVFEQAYDYEEVLYANTVAVTNGAELFVETWNESSECYMPLQELPNYIDLVNVNNHKYIISLQS</sequence>
<name>A0ABW6K600_9BACI</name>
<keyword evidence="3" id="KW-1185">Reference proteome</keyword>
<evidence type="ECO:0000313" key="2">
    <source>
        <dbReference type="EMBL" id="MFE8698288.1"/>
    </source>
</evidence>
<dbReference type="EMBL" id="JBIACJ010000012">
    <property type="protein sequence ID" value="MFE8698288.1"/>
    <property type="molecule type" value="Genomic_DNA"/>
</dbReference>
<dbReference type="InterPro" id="IPR029464">
    <property type="entry name" value="HSDR_N"/>
</dbReference>
<feature type="domain" description="Type I restriction enzyme R protein N-terminal" evidence="1">
    <location>
        <begin position="49"/>
        <end position="132"/>
    </location>
</feature>
<dbReference type="Pfam" id="PF13588">
    <property type="entry name" value="HSDR_N_2"/>
    <property type="match status" value="1"/>
</dbReference>
<evidence type="ECO:0000259" key="1">
    <source>
        <dbReference type="Pfam" id="PF13588"/>
    </source>
</evidence>